<evidence type="ECO:0000313" key="2">
    <source>
        <dbReference type="EMBL" id="TYS57428.1"/>
    </source>
</evidence>
<gene>
    <name evidence="2" type="ORF">FZC74_16640</name>
</gene>
<dbReference type="SUPFAM" id="SSF52540">
    <property type="entry name" value="P-loop containing nucleoside triphosphate hydrolases"/>
    <property type="match status" value="1"/>
</dbReference>
<dbReference type="AlphaFoldDB" id="A0AA94WM15"/>
<name>A0AA94WM15_9BACI</name>
<reference evidence="2 3" key="1">
    <citation type="submission" date="2019-08" db="EMBL/GenBank/DDBJ databases">
        <title>Bacillus genomes from the desert of Cuatro Cienegas, Coahuila.</title>
        <authorList>
            <person name="Olmedo-Alvarez G."/>
        </authorList>
    </citation>
    <scope>NUCLEOTIDE SEQUENCE [LARGE SCALE GENOMIC DNA]</scope>
    <source>
        <strain evidence="2 3">CH88_3T</strain>
    </source>
</reference>
<organism evidence="2 3">
    <name type="scientific">Sutcliffiella horikoshii</name>
    <dbReference type="NCBI Taxonomy" id="79883"/>
    <lineage>
        <taxon>Bacteria</taxon>
        <taxon>Bacillati</taxon>
        <taxon>Bacillota</taxon>
        <taxon>Bacilli</taxon>
        <taxon>Bacillales</taxon>
        <taxon>Bacillaceae</taxon>
        <taxon>Sutcliffiella</taxon>
    </lineage>
</organism>
<dbReference type="Proteomes" id="UP000323393">
    <property type="component" value="Unassembled WGS sequence"/>
</dbReference>
<evidence type="ECO:0000313" key="3">
    <source>
        <dbReference type="Proteomes" id="UP000323393"/>
    </source>
</evidence>
<dbReference type="GO" id="GO:0005524">
    <property type="term" value="F:ATP binding"/>
    <property type="evidence" value="ECO:0007669"/>
    <property type="project" value="UniProtKB-KW"/>
</dbReference>
<keyword evidence="2" id="KW-0547">Nucleotide-binding</keyword>
<dbReference type="Gene3D" id="3.40.50.300">
    <property type="entry name" value="P-loop containing nucleotide triphosphate hydrolases"/>
    <property type="match status" value="1"/>
</dbReference>
<dbReference type="GO" id="GO:0016887">
    <property type="term" value="F:ATP hydrolysis activity"/>
    <property type="evidence" value="ECO:0007669"/>
    <property type="project" value="InterPro"/>
</dbReference>
<dbReference type="InterPro" id="IPR027417">
    <property type="entry name" value="P-loop_NTPase"/>
</dbReference>
<keyword evidence="2" id="KW-0067">ATP-binding</keyword>
<dbReference type="Pfam" id="PF13401">
    <property type="entry name" value="AAA_22"/>
    <property type="match status" value="1"/>
</dbReference>
<sequence length="577" mass="66160">MNLWNEGQQNLKGLHCKAKYSRQIVPENQGNPFIEAIPNRLGLDEFYDRLHSVPKFEEGFLKLDIEDRLELVQQIKPSFWTPLPAHYEKYRGLYNMIKIGYQSRNPLNAMYNRQFAIGWDKIFENGIDKNGTNLAGNIQTAQSLAEIGLSGMGKSKIYERILNNLFPQVIHHHEYKGKRLLMTQVVWLKIECPSGKSLGALCKNFYSAVDDLLGSNFYEKFGERGGTIDNLAKRMVKVAAQINLGVLIIDEIQNVHKAHSGGDERMINFFTELVNTIGIPTIVIGTFKAMYLFKKSLANARRGVPDTFSENITSFMLEDSWEWGEFIDSLWDLQYTKKYTPLSDDLKKVMYYYTLGIPDIAIKLFMHLQSKAILNESTEIITPSLLNEVASKSLRLLFPLFEKIRKGGGSYSDLESIEDVEPEWEEFNDYIKQAAFKINLYGKIKKNHSRAQQLRSKEQILEELISFATNLTPTLEVAESLANKVYNASEGMGEEQHMFAQLAQLALKTTTTPFSSEEKGENNIDNKKKRTRKIKPILEEYDIRYIVKQGYKNNLSTEEALEKANLVVDCDELLKYI</sequence>
<protein>
    <submittedName>
        <fullName evidence="2">ATP-binding protein</fullName>
    </submittedName>
</protein>
<comment type="caution">
    <text evidence="2">The sequence shown here is derived from an EMBL/GenBank/DDBJ whole genome shotgun (WGS) entry which is preliminary data.</text>
</comment>
<accession>A0AA94WM15</accession>
<proteinExistence type="predicted"/>
<evidence type="ECO:0000259" key="1">
    <source>
        <dbReference type="Pfam" id="PF13401"/>
    </source>
</evidence>
<dbReference type="EMBL" id="VTEU01000008">
    <property type="protein sequence ID" value="TYS57428.1"/>
    <property type="molecule type" value="Genomic_DNA"/>
</dbReference>
<dbReference type="InterPro" id="IPR049945">
    <property type="entry name" value="AAA_22"/>
</dbReference>
<feature type="domain" description="ORC1/DEAH AAA+ ATPase" evidence="1">
    <location>
        <begin position="140"/>
        <end position="286"/>
    </location>
</feature>